<dbReference type="GeneID" id="70223892"/>
<dbReference type="OrthoDB" id="8830751at2759"/>
<protein>
    <submittedName>
        <fullName evidence="1">Uncharacterized protein</fullName>
    </submittedName>
</protein>
<dbReference type="RefSeq" id="XP_046044138.1">
    <property type="nucleotide sequence ID" value="XM_046193938.1"/>
</dbReference>
<dbReference type="PRINTS" id="PR00449">
    <property type="entry name" value="RASTRNSFRMNG"/>
</dbReference>
<reference evidence="1" key="1">
    <citation type="journal article" date="2021" name="Nat. Commun.">
        <title>Genetic determinants of endophytism in the Arabidopsis root mycobiome.</title>
        <authorList>
            <person name="Mesny F."/>
            <person name="Miyauchi S."/>
            <person name="Thiergart T."/>
            <person name="Pickel B."/>
            <person name="Atanasova L."/>
            <person name="Karlsson M."/>
            <person name="Huettel B."/>
            <person name="Barry K.W."/>
            <person name="Haridas S."/>
            <person name="Chen C."/>
            <person name="Bauer D."/>
            <person name="Andreopoulos W."/>
            <person name="Pangilinan J."/>
            <person name="LaButti K."/>
            <person name="Riley R."/>
            <person name="Lipzen A."/>
            <person name="Clum A."/>
            <person name="Drula E."/>
            <person name="Henrissat B."/>
            <person name="Kohler A."/>
            <person name="Grigoriev I.V."/>
            <person name="Martin F.M."/>
            <person name="Hacquard S."/>
        </authorList>
    </citation>
    <scope>NUCLEOTIDE SEQUENCE</scope>
    <source>
        <strain evidence="1">MPI-CAGE-AT-0023</strain>
    </source>
</reference>
<dbReference type="InterPro" id="IPR001806">
    <property type="entry name" value="Small_GTPase"/>
</dbReference>
<dbReference type="EMBL" id="JAGMUX010000018">
    <property type="protein sequence ID" value="KAH7233793.1"/>
    <property type="molecule type" value="Genomic_DNA"/>
</dbReference>
<organism evidence="1 2">
    <name type="scientific">Fusarium redolens</name>
    <dbReference type="NCBI Taxonomy" id="48865"/>
    <lineage>
        <taxon>Eukaryota</taxon>
        <taxon>Fungi</taxon>
        <taxon>Dikarya</taxon>
        <taxon>Ascomycota</taxon>
        <taxon>Pezizomycotina</taxon>
        <taxon>Sordariomycetes</taxon>
        <taxon>Hypocreomycetidae</taxon>
        <taxon>Hypocreales</taxon>
        <taxon>Nectriaceae</taxon>
        <taxon>Fusarium</taxon>
        <taxon>Fusarium redolens species complex</taxon>
    </lineage>
</organism>
<name>A0A9P9G6P8_FUSRE</name>
<dbReference type="InterPro" id="IPR027417">
    <property type="entry name" value="P-loop_NTPase"/>
</dbReference>
<evidence type="ECO:0000313" key="1">
    <source>
        <dbReference type="EMBL" id="KAH7233793.1"/>
    </source>
</evidence>
<dbReference type="SUPFAM" id="SSF52540">
    <property type="entry name" value="P-loop containing nucleoside triphosphate hydrolases"/>
    <property type="match status" value="1"/>
</dbReference>
<dbReference type="GO" id="GO:0003924">
    <property type="term" value="F:GTPase activity"/>
    <property type="evidence" value="ECO:0007669"/>
    <property type="project" value="InterPro"/>
</dbReference>
<dbReference type="Gene3D" id="3.40.50.300">
    <property type="entry name" value="P-loop containing nucleotide triphosphate hydrolases"/>
    <property type="match status" value="1"/>
</dbReference>
<sequence>MLGGPWNLKDYWGRLMLTFFLLLKEKTEHMEHTNAIRRKLVIIGDSACGKTSLLSMFTLGNFPAHYVRTITE</sequence>
<gene>
    <name evidence="1" type="ORF">BKA55DRAFT_580145</name>
</gene>
<comment type="caution">
    <text evidence="1">The sequence shown here is derived from an EMBL/GenBank/DDBJ whole genome shotgun (WGS) entry which is preliminary data.</text>
</comment>
<dbReference type="GO" id="GO:0005525">
    <property type="term" value="F:GTP binding"/>
    <property type="evidence" value="ECO:0007669"/>
    <property type="project" value="InterPro"/>
</dbReference>
<evidence type="ECO:0000313" key="2">
    <source>
        <dbReference type="Proteomes" id="UP000720189"/>
    </source>
</evidence>
<accession>A0A9P9G6P8</accession>
<dbReference type="AlphaFoldDB" id="A0A9P9G6P8"/>
<dbReference type="Pfam" id="PF00071">
    <property type="entry name" value="Ras"/>
    <property type="match status" value="1"/>
</dbReference>
<keyword evidence="2" id="KW-1185">Reference proteome</keyword>
<dbReference type="Proteomes" id="UP000720189">
    <property type="component" value="Unassembled WGS sequence"/>
</dbReference>
<proteinExistence type="predicted"/>